<reference evidence="1" key="1">
    <citation type="submission" date="2022-06" db="EMBL/GenBank/DDBJ databases">
        <authorList>
            <person name="Legras J.-L."/>
            <person name="Devillers H."/>
            <person name="Grondin C."/>
        </authorList>
    </citation>
    <scope>NUCLEOTIDE SEQUENCE</scope>
    <source>
        <strain evidence="1">CLIB 1444</strain>
    </source>
</reference>
<dbReference type="Proteomes" id="UP001152531">
    <property type="component" value="Unassembled WGS sequence"/>
</dbReference>
<keyword evidence="1" id="KW-0648">Protein biosynthesis</keyword>
<comment type="caution">
    <text evidence="1">The sequence shown here is derived from an EMBL/GenBank/DDBJ whole genome shotgun (WGS) entry which is preliminary data.</text>
</comment>
<protein>
    <submittedName>
        <fullName evidence="1">Translation initiation factor eIF-2B subunit epsilon</fullName>
    </submittedName>
</protein>
<keyword evidence="2" id="KW-1185">Reference proteome</keyword>
<sequence length="703" mass="80828">MAPKKKKEIDQDERFQAIVLTDSFMTRFMPLTSKTPRCLLPLANVPLIEYTLEFLAKAGVNEVYIMCSSHADQIQQYIKNSKWQSDDVDSPFTVTTILSLESKSVGDTMRDLDNRGLITGDFLLISGDIVSNINFEKALEFHKFNKANDKEHILTMCLTNASPYHRTRTQIDSAVFLLDKPTNKCIYYQSIPSSNLPQTSINLDLELLEDIDDEILVRNDLIDCHIDICSPLVPQIFQDNFDYQLLRSDFVKGVLTSDLVKKTIYAYITNEYASRVSSFQNYDAISQDILSRWSYPMVPDSNFNLTSYSYETNHIYKEDKILLAQSCKIGDCVCIGSNSKIDEGSSIIKSTIGRNVVIGKNVKISNSYIWDNVKIDDDSVIENSIIANNCQISTNTRIYKCVLGYDVKVASDKTLNFVRIIDKPIERVNDFEFSDDEEDSQTQQSQGFSIKESEDLVGKNGVGHVYISEVESDSEIDEDEKSLHKIGHNFRMLNLSDDSIESVTKKRRKKTRRFSTNSVVSTDFEVLSDEDEEEDFNKEAIDTITRSIENNHDLDTALLELNTLRMSMNVTYHEVRLATVESLIKRVLHFITTKTLEPKDALIKVFNSWGMLFKRQIFELNDQIDLLFTLQNVTSNLDKAYNQILLFWSIQILYQLDIIEEEMIFKWWDSEESVETDKLINVRGLTEKFIVWLKEAEEESDED</sequence>
<organism evidence="1 2">
    <name type="scientific">[Candida] jaroonii</name>
    <dbReference type="NCBI Taxonomy" id="467808"/>
    <lineage>
        <taxon>Eukaryota</taxon>
        <taxon>Fungi</taxon>
        <taxon>Dikarya</taxon>
        <taxon>Ascomycota</taxon>
        <taxon>Saccharomycotina</taxon>
        <taxon>Pichiomycetes</taxon>
        <taxon>Debaryomycetaceae</taxon>
        <taxon>Yamadazyma</taxon>
    </lineage>
</organism>
<dbReference type="EMBL" id="CALSDN010000005">
    <property type="protein sequence ID" value="CAH6721034.1"/>
    <property type="molecule type" value="Genomic_DNA"/>
</dbReference>
<accession>A0ACA9Y851</accession>
<keyword evidence="1" id="KW-0396">Initiation factor</keyword>
<proteinExistence type="predicted"/>
<evidence type="ECO:0000313" key="2">
    <source>
        <dbReference type="Proteomes" id="UP001152531"/>
    </source>
</evidence>
<gene>
    <name evidence="1" type="ORF">CLIB1444_05S02102</name>
</gene>
<evidence type="ECO:0000313" key="1">
    <source>
        <dbReference type="EMBL" id="CAH6721034.1"/>
    </source>
</evidence>
<name>A0ACA9Y851_9ASCO</name>